<dbReference type="PROSITE" id="PS50943">
    <property type="entry name" value="HTH_CROC1"/>
    <property type="match status" value="1"/>
</dbReference>
<dbReference type="OrthoDB" id="72638at2"/>
<dbReference type="Proteomes" id="UP000037977">
    <property type="component" value="Unassembled WGS sequence"/>
</dbReference>
<dbReference type="SUPFAM" id="SSF47413">
    <property type="entry name" value="lambda repressor-like DNA-binding domains"/>
    <property type="match status" value="1"/>
</dbReference>
<dbReference type="STRING" id="33935.ADM90_19535"/>
<organism evidence="2 3">
    <name type="scientific">Lysinibacillus macroides</name>
    <dbReference type="NCBI Taxonomy" id="33935"/>
    <lineage>
        <taxon>Bacteria</taxon>
        <taxon>Bacillati</taxon>
        <taxon>Bacillota</taxon>
        <taxon>Bacilli</taxon>
        <taxon>Bacillales</taxon>
        <taxon>Bacillaceae</taxon>
        <taxon>Lysinibacillus</taxon>
    </lineage>
</organism>
<evidence type="ECO:0000313" key="3">
    <source>
        <dbReference type="Proteomes" id="UP000037977"/>
    </source>
</evidence>
<dbReference type="RefSeq" id="WP_053996569.1">
    <property type="nucleotide sequence ID" value="NZ_CP065643.1"/>
</dbReference>
<evidence type="ECO:0000259" key="1">
    <source>
        <dbReference type="PROSITE" id="PS50943"/>
    </source>
</evidence>
<dbReference type="Gene3D" id="1.10.260.40">
    <property type="entry name" value="lambda repressor-like DNA-binding domains"/>
    <property type="match status" value="1"/>
</dbReference>
<dbReference type="CDD" id="cd00093">
    <property type="entry name" value="HTH_XRE"/>
    <property type="match status" value="1"/>
</dbReference>
<sequence>MKTLGELLKELRGSESLRDASKRIGISHTYLDTIEKGFDKRSGKHVNPTPETLKLLSKAYKYDYKELLIKAGYLESDTSEETKSEKDEAEFQAFANNPTLQKWYKELPKSKEEDLEKLRKMWEILKDNGEL</sequence>
<dbReference type="InterPro" id="IPR001387">
    <property type="entry name" value="Cro/C1-type_HTH"/>
</dbReference>
<keyword evidence="3" id="KW-1185">Reference proteome</keyword>
<dbReference type="InterPro" id="IPR010982">
    <property type="entry name" value="Lambda_DNA-bd_dom_sf"/>
</dbReference>
<gene>
    <name evidence="2" type="ORF">ADM90_19535</name>
</gene>
<accession>A0A0M9DIJ2</accession>
<protein>
    <recommendedName>
        <fullName evidence="1">HTH cro/C1-type domain-containing protein</fullName>
    </recommendedName>
</protein>
<reference evidence="2 3" key="1">
    <citation type="submission" date="2015-07" db="EMBL/GenBank/DDBJ databases">
        <title>Genome sequencing project for genomic taxonomy and phylogenomics of Bacillus-like bacteria.</title>
        <authorList>
            <person name="Liu B."/>
            <person name="Wang J."/>
            <person name="Zhu Y."/>
            <person name="Liu G."/>
            <person name="Chen Q."/>
            <person name="Chen Z."/>
            <person name="Che J."/>
            <person name="Ge C."/>
            <person name="Shi H."/>
            <person name="Pan Z."/>
            <person name="Liu X."/>
        </authorList>
    </citation>
    <scope>NUCLEOTIDE SEQUENCE [LARGE SCALE GENOMIC DNA]</scope>
    <source>
        <strain evidence="2 3">DSM 54</strain>
    </source>
</reference>
<feature type="domain" description="HTH cro/C1-type" evidence="1">
    <location>
        <begin position="42"/>
        <end position="67"/>
    </location>
</feature>
<dbReference type="EMBL" id="LGCI01000010">
    <property type="protein sequence ID" value="KOY81323.1"/>
    <property type="molecule type" value="Genomic_DNA"/>
</dbReference>
<name>A0A0M9DIJ2_9BACI</name>
<evidence type="ECO:0000313" key="2">
    <source>
        <dbReference type="EMBL" id="KOY81323.1"/>
    </source>
</evidence>
<dbReference type="GO" id="GO:0003677">
    <property type="term" value="F:DNA binding"/>
    <property type="evidence" value="ECO:0007669"/>
    <property type="project" value="InterPro"/>
</dbReference>
<comment type="caution">
    <text evidence="2">The sequence shown here is derived from an EMBL/GenBank/DDBJ whole genome shotgun (WGS) entry which is preliminary data.</text>
</comment>
<dbReference type="PATRIC" id="fig|33935.3.peg.2733"/>
<dbReference type="SMART" id="SM00530">
    <property type="entry name" value="HTH_XRE"/>
    <property type="match status" value="1"/>
</dbReference>
<proteinExistence type="predicted"/>
<dbReference type="AlphaFoldDB" id="A0A0M9DIJ2"/>